<sequence>MKDPIFYLHNPLLKMMTCCYQGGEDERVKPEC</sequence>
<keyword evidence="2" id="KW-1185">Reference proteome</keyword>
<evidence type="ECO:0000313" key="2">
    <source>
        <dbReference type="Proteomes" id="UP001519287"/>
    </source>
</evidence>
<proteinExistence type="predicted"/>
<evidence type="ECO:0000313" key="1">
    <source>
        <dbReference type="EMBL" id="MBP1988701.1"/>
    </source>
</evidence>
<gene>
    <name evidence="1" type="ORF">J2Z66_000296</name>
</gene>
<protein>
    <submittedName>
        <fullName evidence="1">Uncharacterized protein</fullName>
    </submittedName>
</protein>
<organism evidence="1 2">
    <name type="scientific">Paenibacillus eucommiae</name>
    <dbReference type="NCBI Taxonomy" id="1355755"/>
    <lineage>
        <taxon>Bacteria</taxon>
        <taxon>Bacillati</taxon>
        <taxon>Bacillota</taxon>
        <taxon>Bacilli</taxon>
        <taxon>Bacillales</taxon>
        <taxon>Paenibacillaceae</taxon>
        <taxon>Paenibacillus</taxon>
    </lineage>
</organism>
<dbReference type="EMBL" id="JAGGLB010000001">
    <property type="protein sequence ID" value="MBP1988701.1"/>
    <property type="molecule type" value="Genomic_DNA"/>
</dbReference>
<name>A0ABS4IMA6_9BACL</name>
<reference evidence="1 2" key="1">
    <citation type="submission" date="2021-03" db="EMBL/GenBank/DDBJ databases">
        <title>Genomic Encyclopedia of Type Strains, Phase IV (KMG-IV): sequencing the most valuable type-strain genomes for metagenomic binning, comparative biology and taxonomic classification.</title>
        <authorList>
            <person name="Goeker M."/>
        </authorList>
    </citation>
    <scope>NUCLEOTIDE SEQUENCE [LARGE SCALE GENOMIC DNA]</scope>
    <source>
        <strain evidence="1 2">DSM 26048</strain>
    </source>
</reference>
<comment type="caution">
    <text evidence="1">The sequence shown here is derived from an EMBL/GenBank/DDBJ whole genome shotgun (WGS) entry which is preliminary data.</text>
</comment>
<accession>A0ABS4IMA6</accession>
<dbReference type="Proteomes" id="UP001519287">
    <property type="component" value="Unassembled WGS sequence"/>
</dbReference>